<keyword evidence="3" id="KW-1185">Reference proteome</keyword>
<evidence type="ECO:0000313" key="3">
    <source>
        <dbReference type="Proteomes" id="UP000291116"/>
    </source>
</evidence>
<dbReference type="AlphaFoldDB" id="A0A448Z2C5"/>
<sequence length="118" mass="12256">MRSKSPFLTRLMTLASATTSSVPAGSVSKMLSRSLRVALKSEPPPVDVSAEVPMSLSTIPLNWLRAEEGSISIAESDPSPVEPGTPINGTLTKSPPLRSISIASPRLCAGSVLISATL</sequence>
<dbReference type="EMBL" id="CAACVS010000081">
    <property type="protein sequence ID" value="VEU36192.1"/>
    <property type="molecule type" value="Genomic_DNA"/>
</dbReference>
<accession>A0A448Z2C5</accession>
<proteinExistence type="predicted"/>
<evidence type="ECO:0000313" key="2">
    <source>
        <dbReference type="EMBL" id="VEU36192.1"/>
    </source>
</evidence>
<feature type="region of interest" description="Disordered" evidence="1">
    <location>
        <begin position="73"/>
        <end position="95"/>
    </location>
</feature>
<gene>
    <name evidence="2" type="ORF">PSNMU_V1.4_AUG-EV-PASAV3_0029790</name>
</gene>
<evidence type="ECO:0000256" key="1">
    <source>
        <dbReference type="SAM" id="MobiDB-lite"/>
    </source>
</evidence>
<name>A0A448Z2C5_9STRA</name>
<protein>
    <submittedName>
        <fullName evidence="2">Uncharacterized protein</fullName>
    </submittedName>
</protein>
<organism evidence="2 3">
    <name type="scientific">Pseudo-nitzschia multistriata</name>
    <dbReference type="NCBI Taxonomy" id="183589"/>
    <lineage>
        <taxon>Eukaryota</taxon>
        <taxon>Sar</taxon>
        <taxon>Stramenopiles</taxon>
        <taxon>Ochrophyta</taxon>
        <taxon>Bacillariophyta</taxon>
        <taxon>Bacillariophyceae</taxon>
        <taxon>Bacillariophycidae</taxon>
        <taxon>Bacillariales</taxon>
        <taxon>Bacillariaceae</taxon>
        <taxon>Pseudo-nitzschia</taxon>
    </lineage>
</organism>
<dbReference type="Proteomes" id="UP000291116">
    <property type="component" value="Unassembled WGS sequence"/>
</dbReference>
<reference evidence="2 3" key="1">
    <citation type="submission" date="2019-01" db="EMBL/GenBank/DDBJ databases">
        <authorList>
            <person name="Ferrante I. M."/>
        </authorList>
    </citation>
    <scope>NUCLEOTIDE SEQUENCE [LARGE SCALE GENOMIC DNA]</scope>
    <source>
        <strain evidence="2 3">B856</strain>
    </source>
</reference>